<keyword evidence="6" id="KW-0699">rRNA-binding</keyword>
<dbReference type="GO" id="GO:0006364">
    <property type="term" value="P:rRNA processing"/>
    <property type="evidence" value="ECO:0007669"/>
    <property type="project" value="UniProtKB-UniRule"/>
</dbReference>
<keyword evidence="9" id="KW-1185">Reference proteome</keyword>
<reference evidence="9" key="1">
    <citation type="journal article" date="2015" name="Genome Announc.">
        <title>Whole-Genome Sequences of 80 Environmental and Clinical Isolates of Burkholderia pseudomallei.</title>
        <authorList>
            <person name="Johnson S.L."/>
            <person name="Baker A.L."/>
            <person name="Chain P.S."/>
            <person name="Currie B.J."/>
            <person name="Daligault H.E."/>
            <person name="Davenport K.W."/>
            <person name="Davis C.B."/>
            <person name="Inglis T.J."/>
            <person name="Kaestli M."/>
            <person name="Koren S."/>
            <person name="Mayo M."/>
            <person name="Merritt A.J."/>
            <person name="Price E.P."/>
            <person name="Sarovich D.S."/>
            <person name="Warner J."/>
            <person name="Rosovitz M.J."/>
        </authorList>
    </citation>
    <scope>NUCLEOTIDE SEQUENCE [LARGE SCALE GENOMIC DNA]</scope>
    <source>
        <strain evidence="9">DSM 2030</strain>
    </source>
</reference>
<dbReference type="EMBL" id="CP009170">
    <property type="protein sequence ID" value="AIS53210.1"/>
    <property type="molecule type" value="Genomic_DNA"/>
</dbReference>
<dbReference type="GO" id="GO:0004525">
    <property type="term" value="F:ribonuclease III activity"/>
    <property type="evidence" value="ECO:0007669"/>
    <property type="project" value="InterPro"/>
</dbReference>
<dbReference type="CDD" id="cd00593">
    <property type="entry name" value="RIBOc"/>
    <property type="match status" value="1"/>
</dbReference>
<dbReference type="GO" id="GO:0005737">
    <property type="term" value="C:cytoplasm"/>
    <property type="evidence" value="ECO:0007669"/>
    <property type="project" value="UniProtKB-SubCell"/>
</dbReference>
<keyword evidence="5 6" id="KW-0378">Hydrolase</keyword>
<evidence type="ECO:0000256" key="3">
    <source>
        <dbReference type="ARBA" id="ARBA00022722"/>
    </source>
</evidence>
<comment type="subunit">
    <text evidence="6">Homodimer.</text>
</comment>
<evidence type="ECO:0000256" key="5">
    <source>
        <dbReference type="ARBA" id="ARBA00022801"/>
    </source>
</evidence>
<evidence type="ECO:0000313" key="8">
    <source>
        <dbReference type="EMBL" id="AIS53210.1"/>
    </source>
</evidence>
<feature type="domain" description="RNase III" evidence="7">
    <location>
        <begin position="2"/>
        <end position="97"/>
    </location>
</feature>
<feature type="active site" evidence="6">
    <location>
        <position position="6"/>
    </location>
</feature>
<evidence type="ECO:0000256" key="1">
    <source>
        <dbReference type="ARBA" id="ARBA00022517"/>
    </source>
</evidence>
<accession>A0A097ATS9</accession>
<dbReference type="Pfam" id="PF00636">
    <property type="entry name" value="Ribonuclease_3"/>
    <property type="match status" value="1"/>
</dbReference>
<gene>
    <name evidence="6 8" type="primary">mrnC</name>
    <name evidence="8" type="ORF">TKV_c20770</name>
</gene>
<evidence type="ECO:0000256" key="6">
    <source>
        <dbReference type="HAMAP-Rule" id="MF_01468"/>
    </source>
</evidence>
<comment type="subcellular location">
    <subcellularLocation>
        <location evidence="6">Cytoplasm</location>
    </subcellularLocation>
</comment>
<dbReference type="PIRSF" id="PIRSF005520">
    <property type="entry name" value="UCP005520"/>
    <property type="match status" value="1"/>
</dbReference>
<dbReference type="STRING" id="2325.TKV_c20770"/>
<dbReference type="PANTHER" id="PTHR34276:SF1">
    <property type="entry name" value="MINI-RIBONUCLEASE 3"/>
    <property type="match status" value="1"/>
</dbReference>
<dbReference type="AlphaFoldDB" id="A0A097ATS9"/>
<dbReference type="SUPFAM" id="SSF69065">
    <property type="entry name" value="RNase III domain-like"/>
    <property type="match status" value="1"/>
</dbReference>
<keyword evidence="2 6" id="KW-0698">rRNA processing</keyword>
<comment type="similarity">
    <text evidence="6">Belongs to the MrnC RNase family.</text>
</comment>
<protein>
    <recommendedName>
        <fullName evidence="6">Mini-ribonuclease 3</fullName>
        <shortName evidence="6">Mini-3</shortName>
        <shortName evidence="6">Mini-RNase 3</shortName>
        <ecNumber evidence="6">3.1.26.-</ecNumber>
    </recommendedName>
    <alternativeName>
        <fullName evidence="6">Mini-RNase III</fullName>
        <shortName evidence="6">Mini-III</shortName>
    </alternativeName>
</protein>
<dbReference type="Gene3D" id="1.10.1520.10">
    <property type="entry name" value="Ribonuclease III domain"/>
    <property type="match status" value="1"/>
</dbReference>
<dbReference type="PANTHER" id="PTHR34276">
    <property type="entry name" value="MINI-RIBONUCLEASE 3"/>
    <property type="match status" value="1"/>
</dbReference>
<keyword evidence="6" id="KW-0963">Cytoplasm</keyword>
<evidence type="ECO:0000256" key="4">
    <source>
        <dbReference type="ARBA" id="ARBA00022759"/>
    </source>
</evidence>
<keyword evidence="4 6" id="KW-0255">Endonuclease</keyword>
<evidence type="ECO:0000313" key="9">
    <source>
        <dbReference type="Proteomes" id="UP000029669"/>
    </source>
</evidence>
<dbReference type="InterPro" id="IPR036389">
    <property type="entry name" value="RNase_III_sf"/>
</dbReference>
<dbReference type="Proteomes" id="UP000029669">
    <property type="component" value="Chromosome"/>
</dbReference>
<dbReference type="InterPro" id="IPR008226">
    <property type="entry name" value="Mini3_fam"/>
</dbReference>
<dbReference type="KEGG" id="tki:TKV_c20770"/>
<keyword evidence="6" id="KW-0694">RNA-binding</keyword>
<dbReference type="InterPro" id="IPR000999">
    <property type="entry name" value="RNase_III_dom"/>
</dbReference>
<sequence length="115" mass="13480">MAFIGDSVYDLYIRTMTVNKSNRPVHFLNKETVKYVKAKSQANAIKRIYDFLTEEEKDIVKRGRNVKSATIPKNADVQDYRYATAFEALIGYLYLTKDFKRLEEILKLSVQFNEE</sequence>
<dbReference type="eggNOG" id="COG1939">
    <property type="taxonomic scope" value="Bacteria"/>
</dbReference>
<name>A0A097ATS9_THEKI</name>
<dbReference type="GO" id="GO:0019843">
    <property type="term" value="F:rRNA binding"/>
    <property type="evidence" value="ECO:0007669"/>
    <property type="project" value="UniProtKB-UniRule"/>
</dbReference>
<dbReference type="HOGENOM" id="CLU_091169_2_1_9"/>
<comment type="function">
    <text evidence="6">Involved in correct processing of both the 5' and 3' ends of 23S rRNA precursor. Processes 30S rRNA precursor transcript even in absence of ribonuclease 3 (Rnc); Rnc processes 30S rRNA into smaller rRNA precursors.</text>
</comment>
<dbReference type="HAMAP" id="MF_01468">
    <property type="entry name" value="RNase_Mini_III"/>
    <property type="match status" value="1"/>
</dbReference>
<comment type="cofactor">
    <cofactor evidence="6">
        <name>Mg(2+)</name>
        <dbReference type="ChEBI" id="CHEBI:18420"/>
    </cofactor>
</comment>
<proteinExistence type="inferred from homology"/>
<keyword evidence="3 6" id="KW-0540">Nuclease</keyword>
<keyword evidence="1 6" id="KW-0690">Ribosome biogenesis</keyword>
<dbReference type="EC" id="3.1.26.-" evidence="6"/>
<evidence type="ECO:0000256" key="2">
    <source>
        <dbReference type="ARBA" id="ARBA00022552"/>
    </source>
</evidence>
<keyword evidence="6" id="KW-0460">Magnesium</keyword>
<evidence type="ECO:0000259" key="7">
    <source>
        <dbReference type="Pfam" id="PF00636"/>
    </source>
</evidence>
<organism evidence="8 9">
    <name type="scientific">Thermoanaerobacter kivui</name>
    <name type="common">Acetogenium kivui</name>
    <dbReference type="NCBI Taxonomy" id="2325"/>
    <lineage>
        <taxon>Bacteria</taxon>
        <taxon>Bacillati</taxon>
        <taxon>Bacillota</taxon>
        <taxon>Clostridia</taxon>
        <taxon>Thermoanaerobacterales</taxon>
        <taxon>Thermoanaerobacteraceae</taxon>
        <taxon>Thermoanaerobacter</taxon>
    </lineage>
</organism>